<proteinExistence type="predicted"/>
<dbReference type="PANTHER" id="PTHR33121:SF70">
    <property type="entry name" value="SIGNALING PROTEIN YKOW"/>
    <property type="match status" value="1"/>
</dbReference>
<comment type="caution">
    <text evidence="2">The sequence shown here is derived from an EMBL/GenBank/DDBJ whole genome shotgun (WGS) entry which is preliminary data.</text>
</comment>
<dbReference type="InterPro" id="IPR001633">
    <property type="entry name" value="EAL_dom"/>
</dbReference>
<dbReference type="SUPFAM" id="SSF141868">
    <property type="entry name" value="EAL domain-like"/>
    <property type="match status" value="1"/>
</dbReference>
<dbReference type="InterPro" id="IPR035919">
    <property type="entry name" value="EAL_sf"/>
</dbReference>
<name>A0ABS0Y593_9HYPH</name>
<dbReference type="Proteomes" id="UP000620670">
    <property type="component" value="Unassembled WGS sequence"/>
</dbReference>
<dbReference type="Gene3D" id="3.20.20.450">
    <property type="entry name" value="EAL domain"/>
    <property type="match status" value="1"/>
</dbReference>
<dbReference type="CDD" id="cd01948">
    <property type="entry name" value="EAL"/>
    <property type="match status" value="1"/>
</dbReference>
<reference evidence="3" key="1">
    <citation type="submission" date="2020-12" db="EMBL/GenBank/DDBJ databases">
        <title>Hymenobacter sp.</title>
        <authorList>
            <person name="Kim M.K."/>
        </authorList>
    </citation>
    <scope>NUCLEOTIDE SEQUENCE [LARGE SCALE GENOMIC DNA]</scope>
    <source>
        <strain evidence="3">BT325</strain>
    </source>
</reference>
<dbReference type="InterPro" id="IPR050706">
    <property type="entry name" value="Cyclic-di-GMP_PDE-like"/>
</dbReference>
<gene>
    <name evidence="2" type="ORF">JAO75_18935</name>
</gene>
<accession>A0ABS0Y593</accession>
<dbReference type="RefSeq" id="WP_199050705.1">
    <property type="nucleotide sequence ID" value="NZ_JAELXT010000026.1"/>
</dbReference>
<dbReference type="EMBL" id="JAELXT010000026">
    <property type="protein sequence ID" value="MBJ6127481.1"/>
    <property type="molecule type" value="Genomic_DNA"/>
</dbReference>
<evidence type="ECO:0000259" key="1">
    <source>
        <dbReference type="PROSITE" id="PS50883"/>
    </source>
</evidence>
<keyword evidence="3" id="KW-1185">Reference proteome</keyword>
<evidence type="ECO:0000313" key="3">
    <source>
        <dbReference type="Proteomes" id="UP000620670"/>
    </source>
</evidence>
<dbReference type="Pfam" id="PF00563">
    <property type="entry name" value="EAL"/>
    <property type="match status" value="1"/>
</dbReference>
<sequence>MVRSVEAHEHGGKLLEGRSGMVSETLEKFRKQGVQIALDDFGTGYASLTHLKQFPVSHIKIDQSFVRDLECDPEDRAIVEAVIGLAKSLNLHVTAEGVETEGQARQLREMGCHAAQGYLFARPMNAAGLAEFLTSQSGTTAVTQRGDLQ</sequence>
<protein>
    <submittedName>
        <fullName evidence="2">EAL domain-containing protein</fullName>
    </submittedName>
</protein>
<dbReference type="PROSITE" id="PS50883">
    <property type="entry name" value="EAL"/>
    <property type="match status" value="1"/>
</dbReference>
<organism evidence="2 3">
    <name type="scientific">Microvirga splendida</name>
    <dbReference type="NCBI Taxonomy" id="2795727"/>
    <lineage>
        <taxon>Bacteria</taxon>
        <taxon>Pseudomonadati</taxon>
        <taxon>Pseudomonadota</taxon>
        <taxon>Alphaproteobacteria</taxon>
        <taxon>Hyphomicrobiales</taxon>
        <taxon>Methylobacteriaceae</taxon>
        <taxon>Microvirga</taxon>
    </lineage>
</organism>
<evidence type="ECO:0000313" key="2">
    <source>
        <dbReference type="EMBL" id="MBJ6127481.1"/>
    </source>
</evidence>
<dbReference type="PANTHER" id="PTHR33121">
    <property type="entry name" value="CYCLIC DI-GMP PHOSPHODIESTERASE PDEF"/>
    <property type="match status" value="1"/>
</dbReference>
<feature type="domain" description="EAL" evidence="1">
    <location>
        <begin position="1"/>
        <end position="137"/>
    </location>
</feature>
<dbReference type="SMART" id="SM00052">
    <property type="entry name" value="EAL"/>
    <property type="match status" value="1"/>
</dbReference>